<name>A0A2T6AFL5_9FLAO</name>
<feature type="active site" description="Proton acceptor" evidence="5">
    <location>
        <position position="137"/>
    </location>
</feature>
<dbReference type="GO" id="GO:0016746">
    <property type="term" value="F:acyltransferase activity"/>
    <property type="evidence" value="ECO:0007669"/>
    <property type="project" value="UniProtKB-KW"/>
</dbReference>
<feature type="domain" description="PglD N-terminal" evidence="7">
    <location>
        <begin position="6"/>
        <end position="81"/>
    </location>
</feature>
<dbReference type="RefSeq" id="WP_108172884.1">
    <property type="nucleotide sequence ID" value="NZ_QBKQ01000003.1"/>
</dbReference>
<evidence type="ECO:0000256" key="3">
    <source>
        <dbReference type="ARBA" id="ARBA00022737"/>
    </source>
</evidence>
<keyword evidence="2 8" id="KW-0808">Transferase</keyword>
<evidence type="ECO:0000256" key="2">
    <source>
        <dbReference type="ARBA" id="ARBA00022679"/>
    </source>
</evidence>
<feature type="binding site" evidence="6">
    <location>
        <position position="70"/>
    </location>
    <ligand>
        <name>substrate</name>
    </ligand>
</feature>
<dbReference type="PROSITE" id="PS00101">
    <property type="entry name" value="HEXAPEP_TRANSFERASES"/>
    <property type="match status" value="1"/>
</dbReference>
<proteinExistence type="inferred from homology"/>
<comment type="caution">
    <text evidence="8">The sequence shown here is derived from an EMBL/GenBank/DDBJ whole genome shotgun (WGS) entry which is preliminary data.</text>
</comment>
<keyword evidence="9" id="KW-1185">Reference proteome</keyword>
<dbReference type="EMBL" id="QBKQ01000003">
    <property type="protein sequence ID" value="PTX42605.1"/>
    <property type="molecule type" value="Genomic_DNA"/>
</dbReference>
<evidence type="ECO:0000313" key="9">
    <source>
        <dbReference type="Proteomes" id="UP000244174"/>
    </source>
</evidence>
<gene>
    <name evidence="8" type="ORF">C8P64_3035</name>
</gene>
<evidence type="ECO:0000259" key="7">
    <source>
        <dbReference type="Pfam" id="PF17836"/>
    </source>
</evidence>
<protein>
    <submittedName>
        <fullName evidence="8">Sugar O-acyltransferase (Sialic acid O-acetyltransferase NeuD family)</fullName>
    </submittedName>
</protein>
<evidence type="ECO:0000313" key="8">
    <source>
        <dbReference type="EMBL" id="PTX42605.1"/>
    </source>
</evidence>
<dbReference type="PANTHER" id="PTHR43300:SF7">
    <property type="entry name" value="UDP-N-ACETYLBACILLOSAMINE N-ACETYLTRANSFERASE"/>
    <property type="match status" value="1"/>
</dbReference>
<dbReference type="SUPFAM" id="SSF51161">
    <property type="entry name" value="Trimeric LpxA-like enzymes"/>
    <property type="match status" value="1"/>
</dbReference>
<evidence type="ECO:0000256" key="4">
    <source>
        <dbReference type="ARBA" id="ARBA00023315"/>
    </source>
</evidence>
<dbReference type="InterPro" id="IPR011004">
    <property type="entry name" value="Trimer_LpxA-like_sf"/>
</dbReference>
<reference evidence="8 9" key="1">
    <citation type="submission" date="2018-04" db="EMBL/GenBank/DDBJ databases">
        <title>Genomic Encyclopedia of Archaeal and Bacterial Type Strains, Phase II (KMG-II): from individual species to whole genera.</title>
        <authorList>
            <person name="Goeker M."/>
        </authorList>
    </citation>
    <scope>NUCLEOTIDE SEQUENCE [LARGE SCALE GENOMIC DNA]</scope>
    <source>
        <strain evidence="8 9">DSM 23082</strain>
    </source>
</reference>
<evidence type="ECO:0000256" key="6">
    <source>
        <dbReference type="PIRSR" id="PIRSR620019-2"/>
    </source>
</evidence>
<sequence>MLDKLVTIVGYSGHGLVVADAAVESGIKVKYYVEKKASKYNPFNLEYLGDESKHDFTGFNKSNHYILGIGNNYIRRKVVASLIKRDIKIINVIHPNSSFSRYMKIGHGNFISRNVSVNIGVEIGDYTILNTSSIIEHECRIGDYSHIGPGATLAGNVIVGENSFIGANSVIKQGVKIGDNVVIGAGTVVISDVIDDKTIVGNPGRYLMKR</sequence>
<dbReference type="Pfam" id="PF17836">
    <property type="entry name" value="PglD_N"/>
    <property type="match status" value="1"/>
</dbReference>
<dbReference type="InterPro" id="IPR001451">
    <property type="entry name" value="Hexapep"/>
</dbReference>
<evidence type="ECO:0000256" key="1">
    <source>
        <dbReference type="ARBA" id="ARBA00007274"/>
    </source>
</evidence>
<accession>A0A2T6AFL5</accession>
<dbReference type="Proteomes" id="UP000244174">
    <property type="component" value="Unassembled WGS sequence"/>
</dbReference>
<keyword evidence="4 8" id="KW-0012">Acyltransferase</keyword>
<dbReference type="Pfam" id="PF00132">
    <property type="entry name" value="Hexapep"/>
    <property type="match status" value="1"/>
</dbReference>
<evidence type="ECO:0000256" key="5">
    <source>
        <dbReference type="PIRSR" id="PIRSR620019-1"/>
    </source>
</evidence>
<keyword evidence="3" id="KW-0677">Repeat</keyword>
<dbReference type="Gene3D" id="2.160.10.10">
    <property type="entry name" value="Hexapeptide repeat proteins"/>
    <property type="match status" value="1"/>
</dbReference>
<dbReference type="InterPro" id="IPR020019">
    <property type="entry name" value="AcTrfase_PglD-like"/>
</dbReference>
<dbReference type="AlphaFoldDB" id="A0A2T6AFL5"/>
<feature type="binding site" evidence="6">
    <location>
        <begin position="12"/>
        <end position="14"/>
    </location>
    <ligand>
        <name>substrate</name>
    </ligand>
</feature>
<dbReference type="InterPro" id="IPR050179">
    <property type="entry name" value="Trans_hexapeptide_repeat"/>
</dbReference>
<dbReference type="Pfam" id="PF14602">
    <property type="entry name" value="Hexapep_2"/>
    <property type="match status" value="1"/>
</dbReference>
<comment type="similarity">
    <text evidence="1">Belongs to the transferase hexapeptide repeat family.</text>
</comment>
<dbReference type="OrthoDB" id="9794407at2"/>
<dbReference type="NCBIfam" id="TIGR03570">
    <property type="entry name" value="NeuD_NnaD"/>
    <property type="match status" value="1"/>
</dbReference>
<dbReference type="InterPro" id="IPR041561">
    <property type="entry name" value="PglD_N"/>
</dbReference>
<organism evidence="8 9">
    <name type="scientific">Christiangramia gaetbulicola</name>
    <dbReference type="NCBI Taxonomy" id="703340"/>
    <lineage>
        <taxon>Bacteria</taxon>
        <taxon>Pseudomonadati</taxon>
        <taxon>Bacteroidota</taxon>
        <taxon>Flavobacteriia</taxon>
        <taxon>Flavobacteriales</taxon>
        <taxon>Flavobacteriaceae</taxon>
        <taxon>Christiangramia</taxon>
    </lineage>
</organism>
<dbReference type="CDD" id="cd03360">
    <property type="entry name" value="LbH_AT_putative"/>
    <property type="match status" value="1"/>
</dbReference>
<feature type="site" description="Increases basicity of active site His" evidence="5">
    <location>
        <position position="138"/>
    </location>
</feature>
<dbReference type="InterPro" id="IPR018357">
    <property type="entry name" value="Hexapep_transf_CS"/>
</dbReference>
<dbReference type="Gene3D" id="3.40.50.20">
    <property type="match status" value="1"/>
</dbReference>
<dbReference type="PANTHER" id="PTHR43300">
    <property type="entry name" value="ACETYLTRANSFERASE"/>
    <property type="match status" value="1"/>
</dbReference>
<feature type="binding site" evidence="6">
    <location>
        <position position="146"/>
    </location>
    <ligand>
        <name>acetyl-CoA</name>
        <dbReference type="ChEBI" id="CHEBI:57288"/>
    </ligand>
</feature>